<protein>
    <submittedName>
        <fullName evidence="3">Acetyltransferase (GNAT) domain-containing protein</fullName>
    </submittedName>
</protein>
<dbReference type="GO" id="GO:0016747">
    <property type="term" value="F:acyltransferase activity, transferring groups other than amino-acyl groups"/>
    <property type="evidence" value="ECO:0007669"/>
    <property type="project" value="InterPro"/>
</dbReference>
<evidence type="ECO:0000256" key="1">
    <source>
        <dbReference type="ARBA" id="ARBA00022679"/>
    </source>
</evidence>
<dbReference type="Proteomes" id="UP000199494">
    <property type="component" value="Unassembled WGS sequence"/>
</dbReference>
<dbReference type="Gene3D" id="3.40.630.30">
    <property type="match status" value="1"/>
</dbReference>
<dbReference type="EMBL" id="FMZE01000001">
    <property type="protein sequence ID" value="SDC31707.1"/>
    <property type="molecule type" value="Genomic_DNA"/>
</dbReference>
<dbReference type="SUPFAM" id="SSF55729">
    <property type="entry name" value="Acyl-CoA N-acyltransferases (Nat)"/>
    <property type="match status" value="1"/>
</dbReference>
<organism evidence="3 4">
    <name type="scientific">Prauserella marina</name>
    <dbReference type="NCBI Taxonomy" id="530584"/>
    <lineage>
        <taxon>Bacteria</taxon>
        <taxon>Bacillati</taxon>
        <taxon>Actinomycetota</taxon>
        <taxon>Actinomycetes</taxon>
        <taxon>Pseudonocardiales</taxon>
        <taxon>Pseudonocardiaceae</taxon>
        <taxon>Prauserella</taxon>
    </lineage>
</organism>
<sequence length="260" mass="28813">MNAGPGHEPYSNRAAAPLLCAGQWITVPPGCENERATNVPDKGVIDVVEIRTYTEADRQRMRALFARAGEGSPTESLWGHVESEAAIYLHPYLDLEPDSVLLAVGDDGELTGYLTGCLDTARFPSESKRMERAIKEYRLVFKRSTAKFFATAAFDGITGLVRRQPGAGELSDPRWPAHLHINVQPDARGTGAADGLMNTWLQKLRETGSAGCHLQTLCENTRAVRFFERMGFVKHGPTPLVPGIRYRGRRLHQQTMVWNP</sequence>
<dbReference type="InterPro" id="IPR050832">
    <property type="entry name" value="Bact_Acetyltransf"/>
</dbReference>
<reference evidence="3 4" key="1">
    <citation type="submission" date="2016-10" db="EMBL/GenBank/DDBJ databases">
        <authorList>
            <person name="de Groot N.N."/>
        </authorList>
    </citation>
    <scope>NUCLEOTIDE SEQUENCE [LARGE SCALE GENOMIC DNA]</scope>
    <source>
        <strain evidence="3 4">CGMCC 4.5506</strain>
    </source>
</reference>
<dbReference type="AlphaFoldDB" id="A0A1G6KLA0"/>
<name>A0A1G6KLA0_9PSEU</name>
<dbReference type="InterPro" id="IPR000182">
    <property type="entry name" value="GNAT_dom"/>
</dbReference>
<dbReference type="PROSITE" id="PS51186">
    <property type="entry name" value="GNAT"/>
    <property type="match status" value="1"/>
</dbReference>
<dbReference type="InterPro" id="IPR016181">
    <property type="entry name" value="Acyl_CoA_acyltransferase"/>
</dbReference>
<keyword evidence="4" id="KW-1185">Reference proteome</keyword>
<dbReference type="PANTHER" id="PTHR43877">
    <property type="entry name" value="AMINOALKYLPHOSPHONATE N-ACETYLTRANSFERASE-RELATED-RELATED"/>
    <property type="match status" value="1"/>
</dbReference>
<keyword evidence="2" id="KW-0012">Acyltransferase</keyword>
<dbReference type="Pfam" id="PF13673">
    <property type="entry name" value="Acetyltransf_10"/>
    <property type="match status" value="1"/>
</dbReference>
<proteinExistence type="predicted"/>
<dbReference type="STRING" id="530584.SAMN05421630_1011272"/>
<keyword evidence="1 3" id="KW-0808">Transferase</keyword>
<evidence type="ECO:0000256" key="2">
    <source>
        <dbReference type="ARBA" id="ARBA00023315"/>
    </source>
</evidence>
<evidence type="ECO:0000313" key="4">
    <source>
        <dbReference type="Proteomes" id="UP000199494"/>
    </source>
</evidence>
<evidence type="ECO:0000313" key="3">
    <source>
        <dbReference type="EMBL" id="SDC31707.1"/>
    </source>
</evidence>
<accession>A0A1G6KLA0</accession>
<gene>
    <name evidence="3" type="ORF">SAMN05421630_1011272</name>
</gene>